<proteinExistence type="predicted"/>
<organism evidence="1">
    <name type="scientific">Staphylococcus aureus</name>
    <dbReference type="NCBI Taxonomy" id="1280"/>
    <lineage>
        <taxon>Bacteria</taxon>
        <taxon>Bacillati</taxon>
        <taxon>Bacillota</taxon>
        <taxon>Bacilli</taxon>
        <taxon>Bacillales</taxon>
        <taxon>Staphylococcaceae</taxon>
        <taxon>Staphylococcus</taxon>
    </lineage>
</organism>
<dbReference type="EMBL" id="LC377538">
    <property type="protein sequence ID" value="BBD49656.1"/>
    <property type="molecule type" value="Genomic_DNA"/>
</dbReference>
<keyword evidence="1" id="KW-0614">Plasmid</keyword>
<protein>
    <submittedName>
        <fullName evidence="1">Uncharacterized protein</fullName>
    </submittedName>
</protein>
<dbReference type="RefSeq" id="WP_048518562.1">
    <property type="nucleotide sequence ID" value="NZ_FKSU01000008.1"/>
</dbReference>
<name>A0A6F8P0C9_STAAU</name>
<accession>A0A6F8P0C9</accession>
<sequence length="207" mass="24360">MVNIQQQHENYRRQLSSKDFKYFLEDSDNVTRNHFSSIRFNENEDVFSRKFHSKLLNIFPSEYFYLHIQQYPNANTPSYVIYSKDMDALIEFRICGGRIEKDYITEIIKEYGLIIEIGALHSFSKGKGKNLINDLKNLSNYLNIPIYLYDSNLKATTYYIDLGFFDTGDMSSDNEKIMLYIPNNEHETDKSNSVKSILNKVVAYFTK</sequence>
<dbReference type="AlphaFoldDB" id="A0A6F8P0C9"/>
<evidence type="ECO:0000313" key="1">
    <source>
        <dbReference type="EMBL" id="BBD49656.1"/>
    </source>
</evidence>
<geneLocation type="plasmid" evidence="1">
    <name>pNTUH_3874</name>
</geneLocation>
<reference evidence="1" key="1">
    <citation type="submission" date="2018-03" db="EMBL/GenBank/DDBJ databases">
        <title>Tn1546-ermB-carrying plasmid.</title>
        <authorList>
            <person name="Wan TW."/>
        </authorList>
    </citation>
    <scope>NUCLEOTIDE SEQUENCE</scope>
    <source>
        <strain evidence="1">NTUH_3874</strain>
        <plasmid evidence="1">pNTUH_3874</plasmid>
    </source>
</reference>